<accession>A0A067RVQ1</accession>
<gene>
    <name evidence="2" type="ORF">L798_09531</name>
</gene>
<sequence length="278" mass="30628">MEEDSKTTEWALLFPLKAGLFAFKSSTVVNHSDPNSDVSSSKDTKILQRDCLDDGKLEDSFCTISNPASSRMKMRRRSSMSDIDKFTSSVGLLPDLVRYTGGSNTASGYHLRVGGDGYDSVPHSPGTSRRSNTPDIGACGSIGDLMNMKRYGGSSWSVRSCTETIIAKTVPLSTVTPRGSAPPSPLQDHKQHPELPRIDSREVELSSSSEDVEYDGDEEDSGPPPKLTCSQRTERLSRLIRQQRGSIFVHTSKTVRCICMKIRIEGFIPLTFCVYCFK</sequence>
<dbReference type="Proteomes" id="UP000027135">
    <property type="component" value="Unassembled WGS sequence"/>
</dbReference>
<organism evidence="2 3">
    <name type="scientific">Zootermopsis nevadensis</name>
    <name type="common">Dampwood termite</name>
    <dbReference type="NCBI Taxonomy" id="136037"/>
    <lineage>
        <taxon>Eukaryota</taxon>
        <taxon>Metazoa</taxon>
        <taxon>Ecdysozoa</taxon>
        <taxon>Arthropoda</taxon>
        <taxon>Hexapoda</taxon>
        <taxon>Insecta</taxon>
        <taxon>Pterygota</taxon>
        <taxon>Neoptera</taxon>
        <taxon>Polyneoptera</taxon>
        <taxon>Dictyoptera</taxon>
        <taxon>Blattodea</taxon>
        <taxon>Blattoidea</taxon>
        <taxon>Termitoidae</taxon>
        <taxon>Termopsidae</taxon>
        <taxon>Zootermopsis</taxon>
    </lineage>
</organism>
<protein>
    <submittedName>
        <fullName evidence="2">Uncharacterized protein</fullName>
    </submittedName>
</protein>
<name>A0A067RVQ1_ZOONE</name>
<dbReference type="AlphaFoldDB" id="A0A067RVQ1"/>
<feature type="compositionally biased region" description="Acidic residues" evidence="1">
    <location>
        <begin position="210"/>
        <end position="221"/>
    </location>
</feature>
<dbReference type="InParanoid" id="A0A067RVQ1"/>
<keyword evidence="3" id="KW-1185">Reference proteome</keyword>
<feature type="compositionally biased region" description="Polar residues" evidence="1">
    <location>
        <begin position="125"/>
        <end position="134"/>
    </location>
</feature>
<feature type="region of interest" description="Disordered" evidence="1">
    <location>
        <begin position="116"/>
        <end position="137"/>
    </location>
</feature>
<proteinExistence type="predicted"/>
<evidence type="ECO:0000256" key="1">
    <source>
        <dbReference type="SAM" id="MobiDB-lite"/>
    </source>
</evidence>
<evidence type="ECO:0000313" key="2">
    <source>
        <dbReference type="EMBL" id="KDR23954.1"/>
    </source>
</evidence>
<dbReference type="eggNOG" id="ENOG502S4XB">
    <property type="taxonomic scope" value="Eukaryota"/>
</dbReference>
<dbReference type="STRING" id="136037.A0A067RVQ1"/>
<feature type="compositionally biased region" description="Basic and acidic residues" evidence="1">
    <location>
        <begin position="187"/>
        <end position="204"/>
    </location>
</feature>
<dbReference type="EMBL" id="KK852433">
    <property type="protein sequence ID" value="KDR23954.1"/>
    <property type="molecule type" value="Genomic_DNA"/>
</dbReference>
<evidence type="ECO:0000313" key="3">
    <source>
        <dbReference type="Proteomes" id="UP000027135"/>
    </source>
</evidence>
<reference evidence="2 3" key="1">
    <citation type="journal article" date="2014" name="Nat. Commun.">
        <title>Molecular traces of alternative social organization in a termite genome.</title>
        <authorList>
            <person name="Terrapon N."/>
            <person name="Li C."/>
            <person name="Robertson H.M."/>
            <person name="Ji L."/>
            <person name="Meng X."/>
            <person name="Booth W."/>
            <person name="Chen Z."/>
            <person name="Childers C.P."/>
            <person name="Glastad K.M."/>
            <person name="Gokhale K."/>
            <person name="Gowin J."/>
            <person name="Gronenberg W."/>
            <person name="Hermansen R.A."/>
            <person name="Hu H."/>
            <person name="Hunt B.G."/>
            <person name="Huylmans A.K."/>
            <person name="Khalil S.M."/>
            <person name="Mitchell R.D."/>
            <person name="Munoz-Torres M.C."/>
            <person name="Mustard J.A."/>
            <person name="Pan H."/>
            <person name="Reese J.T."/>
            <person name="Scharf M.E."/>
            <person name="Sun F."/>
            <person name="Vogel H."/>
            <person name="Xiao J."/>
            <person name="Yang W."/>
            <person name="Yang Z."/>
            <person name="Yang Z."/>
            <person name="Zhou J."/>
            <person name="Zhu J."/>
            <person name="Brent C.S."/>
            <person name="Elsik C.G."/>
            <person name="Goodisman M.A."/>
            <person name="Liberles D.A."/>
            <person name="Roe R.M."/>
            <person name="Vargo E.L."/>
            <person name="Vilcinskas A."/>
            <person name="Wang J."/>
            <person name="Bornberg-Bauer E."/>
            <person name="Korb J."/>
            <person name="Zhang G."/>
            <person name="Liebig J."/>
        </authorList>
    </citation>
    <scope>NUCLEOTIDE SEQUENCE [LARGE SCALE GENOMIC DNA]</scope>
    <source>
        <tissue evidence="2">Whole organism</tissue>
    </source>
</reference>
<feature type="region of interest" description="Disordered" evidence="1">
    <location>
        <begin position="172"/>
        <end position="229"/>
    </location>
</feature>